<dbReference type="SUPFAM" id="SSF69593">
    <property type="entry name" value="Glycerol-3-phosphate (1)-acyltransferase"/>
    <property type="match status" value="1"/>
</dbReference>
<evidence type="ECO:0000256" key="2">
    <source>
        <dbReference type="ARBA" id="ARBA00023315"/>
    </source>
</evidence>
<dbReference type="Pfam" id="PF01553">
    <property type="entry name" value="Acyltransferase"/>
    <property type="match status" value="1"/>
</dbReference>
<dbReference type="GO" id="GO:0016746">
    <property type="term" value="F:acyltransferase activity"/>
    <property type="evidence" value="ECO:0007669"/>
    <property type="project" value="UniProtKB-KW"/>
</dbReference>
<keyword evidence="1" id="KW-0808">Transferase</keyword>
<dbReference type="SMART" id="SM00563">
    <property type="entry name" value="PlsC"/>
    <property type="match status" value="1"/>
</dbReference>
<evidence type="ECO:0000313" key="5">
    <source>
        <dbReference type="Proteomes" id="UP001206483"/>
    </source>
</evidence>
<sequence length="216" mass="21939">MLSRIASTLVPVLGRLSVTSEVAGPVAPGSIVAANHSSLADPGVVLAALHRLGTEPVVMATAGLWRVPVLGRVLRAGGHIPVHRGTARAAGSLDAAAAALAAGRVVLIYGEGGLPRRRDSRDTEPRAFRTGLARLAAASGAPVVPLGQCGARRLSSGSATKQLAGFATAPLRRPALHVHLGAPLHLPDDIAEATTTARHAVVAAWHAAEQHLHAAA</sequence>
<protein>
    <submittedName>
        <fullName evidence="4">1-acyl-sn-glycerol-3-phosphate acyltransferase</fullName>
    </submittedName>
</protein>
<accession>A0ABT1J318</accession>
<dbReference type="PANTHER" id="PTHR10434:SF11">
    <property type="entry name" value="1-ACYL-SN-GLYCEROL-3-PHOSPHATE ACYLTRANSFERASE"/>
    <property type="match status" value="1"/>
</dbReference>
<reference evidence="4 5" key="1">
    <citation type="submission" date="2022-06" db="EMBL/GenBank/DDBJ databases">
        <title>Sequencing the genomes of 1000 actinobacteria strains.</title>
        <authorList>
            <person name="Klenk H.-P."/>
        </authorList>
    </citation>
    <scope>NUCLEOTIDE SEQUENCE [LARGE SCALE GENOMIC DNA]</scope>
    <source>
        <strain evidence="4 5">DSM 41656</strain>
    </source>
</reference>
<comment type="caution">
    <text evidence="4">The sequence shown here is derived from an EMBL/GenBank/DDBJ whole genome shotgun (WGS) entry which is preliminary data.</text>
</comment>
<keyword evidence="2 4" id="KW-0012">Acyltransferase</keyword>
<name>A0ABT1J318_9ACTN</name>
<gene>
    <name evidence="4" type="ORF">FHR36_004975</name>
</gene>
<evidence type="ECO:0000259" key="3">
    <source>
        <dbReference type="SMART" id="SM00563"/>
    </source>
</evidence>
<evidence type="ECO:0000313" key="4">
    <source>
        <dbReference type="EMBL" id="MCP2311812.1"/>
    </source>
</evidence>
<dbReference type="RefSeq" id="WP_253800384.1">
    <property type="nucleotide sequence ID" value="NZ_JAMZDX010000004.1"/>
</dbReference>
<dbReference type="PANTHER" id="PTHR10434">
    <property type="entry name" value="1-ACYL-SN-GLYCEROL-3-PHOSPHATE ACYLTRANSFERASE"/>
    <property type="match status" value="1"/>
</dbReference>
<keyword evidence="5" id="KW-1185">Reference proteome</keyword>
<organism evidence="4 5">
    <name type="scientific">Kitasatospora paracochleata</name>
    <dbReference type="NCBI Taxonomy" id="58354"/>
    <lineage>
        <taxon>Bacteria</taxon>
        <taxon>Bacillati</taxon>
        <taxon>Actinomycetota</taxon>
        <taxon>Actinomycetes</taxon>
        <taxon>Kitasatosporales</taxon>
        <taxon>Streptomycetaceae</taxon>
        <taxon>Kitasatospora</taxon>
    </lineage>
</organism>
<dbReference type="EMBL" id="JAMZDX010000004">
    <property type="protein sequence ID" value="MCP2311812.1"/>
    <property type="molecule type" value="Genomic_DNA"/>
</dbReference>
<dbReference type="InterPro" id="IPR002123">
    <property type="entry name" value="Plipid/glycerol_acylTrfase"/>
</dbReference>
<dbReference type="Proteomes" id="UP001206483">
    <property type="component" value="Unassembled WGS sequence"/>
</dbReference>
<evidence type="ECO:0000256" key="1">
    <source>
        <dbReference type="ARBA" id="ARBA00022679"/>
    </source>
</evidence>
<feature type="domain" description="Phospholipid/glycerol acyltransferase" evidence="3">
    <location>
        <begin position="30"/>
        <end position="151"/>
    </location>
</feature>
<proteinExistence type="predicted"/>
<dbReference type="CDD" id="cd07989">
    <property type="entry name" value="LPLAT_AGPAT-like"/>
    <property type="match status" value="1"/>
</dbReference>